<comment type="similarity">
    <text evidence="2">Belongs to the CDIP1/LITAF family.</text>
</comment>
<gene>
    <name evidence="9" type="ORF">PPENT_87.1.T0530232</name>
</gene>
<protein>
    <recommendedName>
        <fullName evidence="8">LITAF domain-containing protein</fullName>
    </recommendedName>
</protein>
<keyword evidence="5 7" id="KW-0472">Membrane</keyword>
<keyword evidence="4" id="KW-0862">Zinc</keyword>
<evidence type="ECO:0000259" key="8">
    <source>
        <dbReference type="PROSITE" id="PS51837"/>
    </source>
</evidence>
<keyword evidence="10" id="KW-1185">Reference proteome</keyword>
<evidence type="ECO:0000256" key="6">
    <source>
        <dbReference type="SAM" id="MobiDB-lite"/>
    </source>
</evidence>
<dbReference type="GO" id="GO:0008270">
    <property type="term" value="F:zinc ion binding"/>
    <property type="evidence" value="ECO:0007669"/>
    <property type="project" value="TreeGrafter"/>
</dbReference>
<sequence length="175" mass="19537">MSYFKPSDNNAPNYVQQQNQQQQQGPMYQQPQQGYPPSYGGQPPSYGGQPPAYGGHPPYQGGNGQYQGYPPSQGPYANQVPAQAQAPQNQTNINFNFTPGVVVANDSICIFCRNPYVLLSSRRIGWQTLIAVLLLILICWPLCWLPLIIDDCKDKHYHCSQCGVLIYKKSFTMCS</sequence>
<evidence type="ECO:0000256" key="7">
    <source>
        <dbReference type="SAM" id="Phobius"/>
    </source>
</evidence>
<accession>A0A8S1V070</accession>
<feature type="compositionally biased region" description="Low complexity" evidence="6">
    <location>
        <begin position="16"/>
        <end position="72"/>
    </location>
</feature>
<proteinExistence type="inferred from homology"/>
<dbReference type="SMART" id="SM00714">
    <property type="entry name" value="LITAF"/>
    <property type="match status" value="1"/>
</dbReference>
<organism evidence="9 10">
    <name type="scientific">Paramecium pentaurelia</name>
    <dbReference type="NCBI Taxonomy" id="43138"/>
    <lineage>
        <taxon>Eukaryota</taxon>
        <taxon>Sar</taxon>
        <taxon>Alveolata</taxon>
        <taxon>Ciliophora</taxon>
        <taxon>Intramacronucleata</taxon>
        <taxon>Oligohymenophorea</taxon>
        <taxon>Peniculida</taxon>
        <taxon>Parameciidae</taxon>
        <taxon>Paramecium</taxon>
    </lineage>
</organism>
<dbReference type="AlphaFoldDB" id="A0A8S1V070"/>
<dbReference type="GO" id="GO:0016020">
    <property type="term" value="C:membrane"/>
    <property type="evidence" value="ECO:0007669"/>
    <property type="project" value="UniProtKB-SubCell"/>
</dbReference>
<evidence type="ECO:0000256" key="1">
    <source>
        <dbReference type="ARBA" id="ARBA00004170"/>
    </source>
</evidence>
<evidence type="ECO:0000256" key="5">
    <source>
        <dbReference type="ARBA" id="ARBA00023136"/>
    </source>
</evidence>
<keyword evidence="7" id="KW-0812">Transmembrane</keyword>
<dbReference type="Pfam" id="PF10601">
    <property type="entry name" value="zf-LITAF-like"/>
    <property type="match status" value="1"/>
</dbReference>
<dbReference type="InterPro" id="IPR006629">
    <property type="entry name" value="LITAF"/>
</dbReference>
<evidence type="ECO:0000313" key="9">
    <source>
        <dbReference type="EMBL" id="CAD8170760.1"/>
    </source>
</evidence>
<dbReference type="OrthoDB" id="10583051at2759"/>
<keyword evidence="3" id="KW-0479">Metal-binding</keyword>
<comment type="caution">
    <text evidence="9">The sequence shown here is derived from an EMBL/GenBank/DDBJ whole genome shotgun (WGS) entry which is preliminary data.</text>
</comment>
<keyword evidence="7" id="KW-1133">Transmembrane helix</keyword>
<comment type="subcellular location">
    <subcellularLocation>
        <location evidence="1">Membrane</location>
        <topology evidence="1">Peripheral membrane protein</topology>
    </subcellularLocation>
</comment>
<dbReference type="PROSITE" id="PS51837">
    <property type="entry name" value="LITAF"/>
    <property type="match status" value="1"/>
</dbReference>
<evidence type="ECO:0000313" key="10">
    <source>
        <dbReference type="Proteomes" id="UP000689195"/>
    </source>
</evidence>
<name>A0A8S1V070_9CILI</name>
<evidence type="ECO:0000256" key="3">
    <source>
        <dbReference type="ARBA" id="ARBA00022723"/>
    </source>
</evidence>
<dbReference type="InterPro" id="IPR037519">
    <property type="entry name" value="LITAF_fam"/>
</dbReference>
<feature type="region of interest" description="Disordered" evidence="6">
    <location>
        <begin position="1"/>
        <end position="72"/>
    </location>
</feature>
<dbReference type="PANTHER" id="PTHR23292:SF6">
    <property type="entry name" value="FI16602P1-RELATED"/>
    <property type="match status" value="1"/>
</dbReference>
<evidence type="ECO:0000256" key="2">
    <source>
        <dbReference type="ARBA" id="ARBA00005975"/>
    </source>
</evidence>
<feature type="domain" description="LITAF" evidence="8">
    <location>
        <begin position="89"/>
        <end position="171"/>
    </location>
</feature>
<dbReference type="PANTHER" id="PTHR23292">
    <property type="entry name" value="LIPOPOLYSACCHARIDE-INDUCED TUMOR NECROSIS FACTOR-ALPHA FACTOR"/>
    <property type="match status" value="1"/>
</dbReference>
<dbReference type="Proteomes" id="UP000689195">
    <property type="component" value="Unassembled WGS sequence"/>
</dbReference>
<dbReference type="EMBL" id="CAJJDO010000053">
    <property type="protein sequence ID" value="CAD8170760.1"/>
    <property type="molecule type" value="Genomic_DNA"/>
</dbReference>
<reference evidence="9" key="1">
    <citation type="submission" date="2021-01" db="EMBL/GenBank/DDBJ databases">
        <authorList>
            <consortium name="Genoscope - CEA"/>
            <person name="William W."/>
        </authorList>
    </citation>
    <scope>NUCLEOTIDE SEQUENCE</scope>
</reference>
<evidence type="ECO:0000256" key="4">
    <source>
        <dbReference type="ARBA" id="ARBA00022833"/>
    </source>
</evidence>
<feature type="transmembrane region" description="Helical" evidence="7">
    <location>
        <begin position="129"/>
        <end position="149"/>
    </location>
</feature>